<keyword evidence="3" id="KW-1185">Reference proteome</keyword>
<dbReference type="EMBL" id="JAAZQQ010000001">
    <property type="protein sequence ID" value="NKX43058.1"/>
    <property type="molecule type" value="Genomic_DNA"/>
</dbReference>
<feature type="transmembrane region" description="Helical" evidence="1">
    <location>
        <begin position="6"/>
        <end position="30"/>
    </location>
</feature>
<sequence>MNYTHTELWLIILALGVGTFVIRFSFLGILGDRQLPPWLLRHLRYTAVAILPAMVTPLILWPQATGGQMDPVRIAAAAAALGVGLWTKNAIWAIVAGMGSLWGLGWLLG</sequence>
<gene>
    <name evidence="2" type="ORF">HCU73_00515</name>
</gene>
<dbReference type="RefSeq" id="WP_168621454.1">
    <property type="nucleotide sequence ID" value="NZ_JAAZQQ010000001.1"/>
</dbReference>
<keyword evidence="1" id="KW-1133">Transmembrane helix</keyword>
<evidence type="ECO:0000256" key="1">
    <source>
        <dbReference type="SAM" id="Phobius"/>
    </source>
</evidence>
<proteinExistence type="predicted"/>
<comment type="caution">
    <text evidence="2">The sequence shown here is derived from an EMBL/GenBank/DDBJ whole genome shotgun (WGS) entry which is preliminary data.</text>
</comment>
<dbReference type="Pfam" id="PF05437">
    <property type="entry name" value="AzlD"/>
    <property type="match status" value="1"/>
</dbReference>
<protein>
    <submittedName>
        <fullName evidence="2">AzlD domain-containing protein</fullName>
    </submittedName>
</protein>
<keyword evidence="1" id="KW-0812">Transmembrane</keyword>
<reference evidence="2 3" key="1">
    <citation type="submission" date="2020-04" db="EMBL/GenBank/DDBJ databases">
        <authorList>
            <person name="Yoon J."/>
        </authorList>
    </citation>
    <scope>NUCLEOTIDE SEQUENCE [LARGE SCALE GENOMIC DNA]</scope>
    <source>
        <strain evidence="2 3">KMU-115</strain>
    </source>
</reference>
<feature type="transmembrane region" description="Helical" evidence="1">
    <location>
        <begin position="42"/>
        <end position="61"/>
    </location>
</feature>
<dbReference type="AlphaFoldDB" id="A0A7X6GWW9"/>
<keyword evidence="1" id="KW-0472">Membrane</keyword>
<evidence type="ECO:0000313" key="2">
    <source>
        <dbReference type="EMBL" id="NKX43058.1"/>
    </source>
</evidence>
<accession>A0A7X6GWW9</accession>
<name>A0A7X6GWW9_9RHOB</name>
<organism evidence="2 3">
    <name type="scientific">Roseicyclus persicicus</name>
    <dbReference type="NCBI Taxonomy" id="2650661"/>
    <lineage>
        <taxon>Bacteria</taxon>
        <taxon>Pseudomonadati</taxon>
        <taxon>Pseudomonadota</taxon>
        <taxon>Alphaproteobacteria</taxon>
        <taxon>Rhodobacterales</taxon>
        <taxon>Roseobacteraceae</taxon>
        <taxon>Roseicyclus</taxon>
    </lineage>
</organism>
<dbReference type="Proteomes" id="UP000526408">
    <property type="component" value="Unassembled WGS sequence"/>
</dbReference>
<evidence type="ECO:0000313" key="3">
    <source>
        <dbReference type="Proteomes" id="UP000526408"/>
    </source>
</evidence>
<dbReference type="InterPro" id="IPR008407">
    <property type="entry name" value="Brnchd-chn_aa_trnsp_AzlD"/>
</dbReference>